<name>A0A367XLH2_9PROT</name>
<reference evidence="1 2" key="1">
    <citation type="submission" date="2014-07" db="EMBL/GenBank/DDBJ databases">
        <title>Draft genome sequence of Thalassospira profundimaris S25-3-2.</title>
        <authorList>
            <person name="Lai Q."/>
            <person name="Shao Z."/>
        </authorList>
    </citation>
    <scope>NUCLEOTIDE SEQUENCE [LARGE SCALE GENOMIC DNA]</scope>
    <source>
        <strain evidence="1 2">S25-3-2</strain>
    </source>
</reference>
<dbReference type="EMBL" id="JPWH01000001">
    <property type="protein sequence ID" value="RCK54010.1"/>
    <property type="molecule type" value="Genomic_DNA"/>
</dbReference>
<comment type="caution">
    <text evidence="1">The sequence shown here is derived from an EMBL/GenBank/DDBJ whole genome shotgun (WGS) entry which is preliminary data.</text>
</comment>
<organism evidence="1 2">
    <name type="scientific">Thalassospira profundimaris</name>
    <dbReference type="NCBI Taxonomy" id="502049"/>
    <lineage>
        <taxon>Bacteria</taxon>
        <taxon>Pseudomonadati</taxon>
        <taxon>Pseudomonadota</taxon>
        <taxon>Alphaproteobacteria</taxon>
        <taxon>Rhodospirillales</taxon>
        <taxon>Thalassospiraceae</taxon>
        <taxon>Thalassospira</taxon>
    </lineage>
</organism>
<dbReference type="Proteomes" id="UP000252517">
    <property type="component" value="Unassembled WGS sequence"/>
</dbReference>
<protein>
    <submittedName>
        <fullName evidence="1">Uncharacterized protein</fullName>
    </submittedName>
</protein>
<evidence type="ECO:0000313" key="1">
    <source>
        <dbReference type="EMBL" id="RCK54010.1"/>
    </source>
</evidence>
<evidence type="ECO:0000313" key="2">
    <source>
        <dbReference type="Proteomes" id="UP000252517"/>
    </source>
</evidence>
<dbReference type="RefSeq" id="WP_114086587.1">
    <property type="nucleotide sequence ID" value="NZ_JPWH01000001.1"/>
</dbReference>
<gene>
    <name evidence="1" type="ORF">TH25_01230</name>
</gene>
<dbReference type="OrthoDB" id="1493072at2"/>
<accession>A0A367XLH2</accession>
<proteinExistence type="predicted"/>
<dbReference type="AlphaFoldDB" id="A0A367XLH2"/>
<sequence>MRYTEVSGSKFAILYKSDDGPSEIEVGTLLSEGRKTQDLGKGWKLAWDGPHYDQGEPHVHVYRNGKELYSVNISGLGHDGSSGKEIHRVPLRGIQAKWSHVKKLIESEEADQLAENYVPLEIKEALAAVVLEW</sequence>